<evidence type="ECO:0000256" key="1">
    <source>
        <dbReference type="SAM" id="Coils"/>
    </source>
</evidence>
<dbReference type="RefSeq" id="WP_042552830.1">
    <property type="nucleotide sequence ID" value="NZ_JXQW01000008.1"/>
</dbReference>
<accession>A0A0D0L0Q9</accession>
<dbReference type="Proteomes" id="UP000032068">
    <property type="component" value="Unassembled WGS sequence"/>
</dbReference>
<evidence type="ECO:0000313" key="2">
    <source>
        <dbReference type="EMBL" id="KIQ04422.1"/>
    </source>
</evidence>
<reference evidence="2 3" key="1">
    <citation type="submission" date="2014-12" db="EMBL/GenBank/DDBJ databases">
        <title>16Stimator: statistical estimation of ribosomal gene copy numbers from draft genome assemblies.</title>
        <authorList>
            <person name="Perisin M.A."/>
            <person name="Vetter M."/>
            <person name="Gilbert J.A."/>
            <person name="Bergelson J."/>
        </authorList>
    </citation>
    <scope>NUCLEOTIDE SEQUENCE [LARGE SCALE GENOMIC DNA]</scope>
    <source>
        <strain evidence="2 3">MEJ086</strain>
    </source>
</reference>
<feature type="coiled-coil region" evidence="1">
    <location>
        <begin position="181"/>
        <end position="252"/>
    </location>
</feature>
<proteinExistence type="predicted"/>
<dbReference type="AlphaFoldDB" id="A0A0D0L0Q9"/>
<organism evidence="2 3">
    <name type="scientific">Pseudomonas fulva</name>
    <dbReference type="NCBI Taxonomy" id="47880"/>
    <lineage>
        <taxon>Bacteria</taxon>
        <taxon>Pseudomonadati</taxon>
        <taxon>Pseudomonadota</taxon>
        <taxon>Gammaproteobacteria</taxon>
        <taxon>Pseudomonadales</taxon>
        <taxon>Pseudomonadaceae</taxon>
        <taxon>Pseudomonas</taxon>
    </lineage>
</organism>
<dbReference type="OrthoDB" id="6189582at2"/>
<dbReference type="EMBL" id="JXQW01000008">
    <property type="protein sequence ID" value="KIQ04422.1"/>
    <property type="molecule type" value="Genomic_DNA"/>
</dbReference>
<protein>
    <submittedName>
        <fullName evidence="2">Chromosome partitioning protein ParA</fullName>
    </submittedName>
</protein>
<gene>
    <name evidence="2" type="ORF">RU08_05645</name>
</gene>
<comment type="caution">
    <text evidence="2">The sequence shown here is derived from an EMBL/GenBank/DDBJ whole genome shotgun (WGS) entry which is preliminary data.</text>
</comment>
<evidence type="ECO:0000313" key="3">
    <source>
        <dbReference type="Proteomes" id="UP000032068"/>
    </source>
</evidence>
<name>A0A0D0L0Q9_9PSED</name>
<sequence length="428" mass="48215">MSKPQLVEAVMFFAEDGSIGKQMFYTEFETLLDGLVKMPVFADQQVRVTYVVINARLQIRSAVFFYLDFDESGAPDSGWNIPLQQLAERAGRGPDLGAGPIRLACRSQCPVSWHQMHLWDPSLVTGKNDLALLRDTVKLNSLGIVLQEEEANSVAPERLQVASEDQWYAVDPSRDLAEKLAERLSHDYRQKAAQLVKQQRERLASLGQEHQAEMARVAAQAEARVTDLQGQIQALRQAVRQQETLNHSLKSQLTEQLAIQQSERDEMAVRLRGAERHARTERDILREQFDDELRARILATQASAEEQARRREAEASQRGAHQVLERLAGQGVVFVVFHPGAGHVTVPLQDVERYLASPLAYAASKCFVSEALYRQWLEHYQRPRCEGLHADGQRCDVAVERIETPGRFVVGDSNCCMAHKATRLRTVG</sequence>
<keyword evidence="1" id="KW-0175">Coiled coil</keyword>